<evidence type="ECO:0000256" key="1">
    <source>
        <dbReference type="ARBA" id="ARBA00022448"/>
    </source>
</evidence>
<evidence type="ECO:0000256" key="3">
    <source>
        <dbReference type="ARBA" id="ARBA00022597"/>
    </source>
</evidence>
<dbReference type="InterPro" id="IPR016152">
    <property type="entry name" value="PTrfase/Anion_transptr"/>
</dbReference>
<evidence type="ECO:0000313" key="8">
    <source>
        <dbReference type="Proteomes" id="UP000036202"/>
    </source>
</evidence>
<dbReference type="PANTHER" id="PTHR47738">
    <property type="entry name" value="PTS SYSTEM FRUCTOSE-LIKE EIIA COMPONENT-RELATED"/>
    <property type="match status" value="1"/>
</dbReference>
<proteinExistence type="predicted"/>
<dbReference type="PATRIC" id="fig|135735.6.peg.2267"/>
<dbReference type="Pfam" id="PF00359">
    <property type="entry name" value="PTS_EIIA_2"/>
    <property type="match status" value="1"/>
</dbReference>
<dbReference type="RefSeq" id="WP_040057755.1">
    <property type="nucleotide sequence ID" value="NZ_CP011974.1"/>
</dbReference>
<keyword evidence="2" id="KW-0597">Phosphoprotein</keyword>
<dbReference type="CDD" id="cd00211">
    <property type="entry name" value="PTS_IIA_fru"/>
    <property type="match status" value="1"/>
</dbReference>
<dbReference type="KEGG" id="beo:BEH_10865"/>
<gene>
    <name evidence="7" type="ORF">BEH_10865</name>
</gene>
<dbReference type="GO" id="GO:0009401">
    <property type="term" value="P:phosphoenolpyruvate-dependent sugar phosphotransferase system"/>
    <property type="evidence" value="ECO:0007669"/>
    <property type="project" value="UniProtKB-KW"/>
</dbReference>
<dbReference type="PROSITE" id="PS00372">
    <property type="entry name" value="PTS_EIIA_TYPE_2_HIS"/>
    <property type="match status" value="1"/>
</dbReference>
<dbReference type="PANTHER" id="PTHR47738:SF2">
    <property type="entry name" value="PTS SYSTEM FRUCTOSE-LIKE EIIA COMPONENT"/>
    <property type="match status" value="1"/>
</dbReference>
<dbReference type="Gene3D" id="3.40.930.10">
    <property type="entry name" value="Mannitol-specific EII, Chain A"/>
    <property type="match status" value="1"/>
</dbReference>
<protein>
    <submittedName>
        <fullName evidence="7">PTS fructose transporter subunit IIBC</fullName>
    </submittedName>
</protein>
<keyword evidence="4" id="KW-0808">Transferase</keyword>
<dbReference type="InterPro" id="IPR004715">
    <property type="entry name" value="PTS_IIA_fruc"/>
</dbReference>
<dbReference type="OrthoDB" id="95460at2"/>
<dbReference type="EMBL" id="CP011974">
    <property type="protein sequence ID" value="AKO92545.1"/>
    <property type="molecule type" value="Genomic_DNA"/>
</dbReference>
<evidence type="ECO:0000256" key="2">
    <source>
        <dbReference type="ARBA" id="ARBA00022553"/>
    </source>
</evidence>
<dbReference type="InterPro" id="IPR051541">
    <property type="entry name" value="PTS_SugarTrans_NitroReg"/>
</dbReference>
<dbReference type="PROSITE" id="PS51094">
    <property type="entry name" value="PTS_EIIA_TYPE_2"/>
    <property type="match status" value="1"/>
</dbReference>
<evidence type="ECO:0000256" key="4">
    <source>
        <dbReference type="ARBA" id="ARBA00022679"/>
    </source>
</evidence>
<keyword evidence="1" id="KW-0813">Transport</keyword>
<keyword evidence="5" id="KW-0598">Phosphotransferase system</keyword>
<dbReference type="AlphaFoldDB" id="A0A0H4KG14"/>
<dbReference type="GO" id="GO:0008982">
    <property type="term" value="F:protein-N(PI)-phosphohistidine-sugar phosphotransferase activity"/>
    <property type="evidence" value="ECO:0007669"/>
    <property type="project" value="InterPro"/>
</dbReference>
<dbReference type="InterPro" id="IPR002178">
    <property type="entry name" value="PTS_EIIA_type-2_dom"/>
</dbReference>
<evidence type="ECO:0000259" key="6">
    <source>
        <dbReference type="PROSITE" id="PS51094"/>
    </source>
</evidence>
<accession>A0A0H4KG14</accession>
<keyword evidence="8" id="KW-1185">Reference proteome</keyword>
<dbReference type="NCBIfam" id="TIGR00848">
    <property type="entry name" value="fruA"/>
    <property type="match status" value="1"/>
</dbReference>
<evidence type="ECO:0000256" key="5">
    <source>
        <dbReference type="ARBA" id="ARBA00022683"/>
    </source>
</evidence>
<sequence>MIEKELLVVDEAFKNKEELIYSLSQKANKLGKVSQVSHYMQSVLKREEECSTAIGFSVAIPHGKSESVKIPFVAFARPQPFIQWDNNNEEEIKLVFLIGVPKEQEGTVHLKILANISRKLIDEEFRSSLLQASSKEELYGLLTEVVQS</sequence>
<dbReference type="GO" id="GO:0016020">
    <property type="term" value="C:membrane"/>
    <property type="evidence" value="ECO:0007669"/>
    <property type="project" value="InterPro"/>
</dbReference>
<reference evidence="7 8" key="1">
    <citation type="journal article" date="2015" name="PLoS ONE">
        <title>Genome Sequence of Bacillus endophyticus and Analysis of Its Companion Mechanism in the Ketogulonigenium vulgare-Bacillus Strain Consortium.</title>
        <authorList>
            <person name="Jia N."/>
            <person name="Du J."/>
            <person name="Ding M.Z."/>
            <person name="Gao F."/>
            <person name="Yuan Y.J."/>
        </authorList>
    </citation>
    <scope>NUCLEOTIDE SEQUENCE [LARGE SCALE GENOMIC DNA]</scope>
    <source>
        <strain evidence="7 8">Hbe603</strain>
    </source>
</reference>
<reference evidence="8" key="2">
    <citation type="submission" date="2015-06" db="EMBL/GenBank/DDBJ databases">
        <title>Genome Sequence of Bacillus endophyticus and Analysis of its Companion Mechanism in the Ketogulonigenium vulgare-Bacillus strain Consortium.</title>
        <authorList>
            <person name="Jia N."/>
            <person name="Du J."/>
            <person name="Ding M.-Z."/>
            <person name="Gao F."/>
            <person name="Yuan Y.-J."/>
        </authorList>
    </citation>
    <scope>NUCLEOTIDE SEQUENCE [LARGE SCALE GENOMIC DNA]</scope>
    <source>
        <strain evidence="8">Hbe603</strain>
    </source>
</reference>
<dbReference type="Proteomes" id="UP000036202">
    <property type="component" value="Chromosome"/>
</dbReference>
<name>A0A0H4KG14_9BACI</name>
<feature type="domain" description="PTS EIIA type-2" evidence="6">
    <location>
        <begin position="1"/>
        <end position="145"/>
    </location>
</feature>
<dbReference type="SUPFAM" id="SSF55804">
    <property type="entry name" value="Phoshotransferase/anion transport protein"/>
    <property type="match status" value="1"/>
</dbReference>
<organism evidence="7 8">
    <name type="scientific">Priestia filamentosa</name>
    <dbReference type="NCBI Taxonomy" id="1402861"/>
    <lineage>
        <taxon>Bacteria</taxon>
        <taxon>Bacillati</taxon>
        <taxon>Bacillota</taxon>
        <taxon>Bacilli</taxon>
        <taxon>Bacillales</taxon>
        <taxon>Bacillaceae</taxon>
        <taxon>Priestia</taxon>
    </lineage>
</organism>
<evidence type="ECO:0000313" key="7">
    <source>
        <dbReference type="EMBL" id="AKO92545.1"/>
    </source>
</evidence>
<keyword evidence="3" id="KW-0762">Sugar transport</keyword>